<proteinExistence type="predicted"/>
<dbReference type="EMBL" id="CAAALY010276445">
    <property type="protein sequence ID" value="VEL42764.1"/>
    <property type="molecule type" value="Genomic_DNA"/>
</dbReference>
<keyword evidence="4" id="KW-1185">Reference proteome</keyword>
<reference evidence="3" key="1">
    <citation type="submission" date="2018-11" db="EMBL/GenBank/DDBJ databases">
        <authorList>
            <consortium name="Pathogen Informatics"/>
        </authorList>
    </citation>
    <scope>NUCLEOTIDE SEQUENCE</scope>
</reference>
<keyword evidence="2" id="KW-0472">Membrane</keyword>
<keyword evidence="2" id="KW-0812">Transmembrane</keyword>
<organism evidence="3 4">
    <name type="scientific">Protopolystoma xenopodis</name>
    <dbReference type="NCBI Taxonomy" id="117903"/>
    <lineage>
        <taxon>Eukaryota</taxon>
        <taxon>Metazoa</taxon>
        <taxon>Spiralia</taxon>
        <taxon>Lophotrochozoa</taxon>
        <taxon>Platyhelminthes</taxon>
        <taxon>Monogenea</taxon>
        <taxon>Polyopisthocotylea</taxon>
        <taxon>Polystomatidea</taxon>
        <taxon>Polystomatidae</taxon>
        <taxon>Protopolystoma</taxon>
    </lineage>
</organism>
<evidence type="ECO:0000313" key="3">
    <source>
        <dbReference type="EMBL" id="VEL42764.1"/>
    </source>
</evidence>
<protein>
    <submittedName>
        <fullName evidence="3">Uncharacterized protein</fullName>
    </submittedName>
</protein>
<accession>A0A3S5C8S3</accession>
<feature type="compositionally biased region" description="Polar residues" evidence="1">
    <location>
        <begin position="74"/>
        <end position="89"/>
    </location>
</feature>
<dbReference type="Proteomes" id="UP000784294">
    <property type="component" value="Unassembled WGS sequence"/>
</dbReference>
<gene>
    <name evidence="3" type="ORF">PXEA_LOCUS36204</name>
</gene>
<feature type="transmembrane region" description="Helical" evidence="2">
    <location>
        <begin position="12"/>
        <end position="29"/>
    </location>
</feature>
<evidence type="ECO:0000256" key="1">
    <source>
        <dbReference type="SAM" id="MobiDB-lite"/>
    </source>
</evidence>
<evidence type="ECO:0000256" key="2">
    <source>
        <dbReference type="SAM" id="Phobius"/>
    </source>
</evidence>
<dbReference type="AlphaFoldDB" id="A0A3S5C8S3"/>
<keyword evidence="2" id="KW-1133">Transmembrane helix</keyword>
<name>A0A3S5C8S3_9PLAT</name>
<feature type="region of interest" description="Disordered" evidence="1">
    <location>
        <begin position="72"/>
        <end position="98"/>
    </location>
</feature>
<sequence length="98" mass="10444">MQITGRNHKITNLVSVTSFSVPIAFFPAVGVGRAVVLIVTIVTASTASFTIYFNVFSSPVFQTSADWPELCSSEKPQPSGVSASRQATESIWAEMTGS</sequence>
<comment type="caution">
    <text evidence="3">The sequence shown here is derived from an EMBL/GenBank/DDBJ whole genome shotgun (WGS) entry which is preliminary data.</text>
</comment>
<feature type="transmembrane region" description="Helical" evidence="2">
    <location>
        <begin position="35"/>
        <end position="55"/>
    </location>
</feature>
<evidence type="ECO:0000313" key="4">
    <source>
        <dbReference type="Proteomes" id="UP000784294"/>
    </source>
</evidence>